<dbReference type="PROSITE" id="PS51322">
    <property type="entry name" value="UEV"/>
    <property type="match status" value="1"/>
</dbReference>
<dbReference type="Pfam" id="PF05743">
    <property type="entry name" value="UEV"/>
    <property type="match status" value="1"/>
</dbReference>
<dbReference type="GO" id="GO:0043130">
    <property type="term" value="F:ubiquitin binding"/>
    <property type="evidence" value="ECO:0007669"/>
    <property type="project" value="TreeGrafter"/>
</dbReference>
<proteinExistence type="predicted"/>
<dbReference type="InterPro" id="IPR016135">
    <property type="entry name" value="UBQ-conjugating_enzyme/RWD"/>
</dbReference>
<keyword evidence="3" id="KW-1185">Reference proteome</keyword>
<name>A0A1E4S5Q6_CYBJN</name>
<dbReference type="RefSeq" id="XP_020071761.1">
    <property type="nucleotide sequence ID" value="XM_020217817.1"/>
</dbReference>
<protein>
    <submittedName>
        <fullName evidence="2">UEV-domain-containing protein</fullName>
    </submittedName>
</protein>
<dbReference type="PANTHER" id="PTHR23306">
    <property type="entry name" value="TUMOR SUSCEPTIBILITY GENE 101 PROTEIN-RELATED"/>
    <property type="match status" value="1"/>
</dbReference>
<dbReference type="OMA" id="PFQQENE"/>
<dbReference type="Proteomes" id="UP000094389">
    <property type="component" value="Unassembled WGS sequence"/>
</dbReference>
<gene>
    <name evidence="2" type="ORF">CYBJADRAFT_60761</name>
</gene>
<evidence type="ECO:0000259" key="1">
    <source>
        <dbReference type="PROSITE" id="PS51322"/>
    </source>
</evidence>
<feature type="non-terminal residue" evidence="2">
    <location>
        <position position="168"/>
    </location>
</feature>
<evidence type="ECO:0000313" key="2">
    <source>
        <dbReference type="EMBL" id="ODV74722.1"/>
    </source>
</evidence>
<dbReference type="PANTHER" id="PTHR23306:SF3">
    <property type="entry name" value="TUMOR SUPPRESSOR PROTEIN 101"/>
    <property type="match status" value="1"/>
</dbReference>
<dbReference type="CDD" id="cd11685">
    <property type="entry name" value="UEV_TSG101-like"/>
    <property type="match status" value="1"/>
</dbReference>
<dbReference type="OrthoDB" id="306304at2759"/>
<dbReference type="STRING" id="983966.A0A1E4S5Q6"/>
<dbReference type="InterPro" id="IPR052070">
    <property type="entry name" value="ESCRT-I_UEV_domain"/>
</dbReference>
<dbReference type="GO" id="GO:0015031">
    <property type="term" value="P:protein transport"/>
    <property type="evidence" value="ECO:0007669"/>
    <property type="project" value="InterPro"/>
</dbReference>
<reference evidence="2 3" key="1">
    <citation type="journal article" date="2016" name="Proc. Natl. Acad. Sci. U.S.A.">
        <title>Comparative genomics of biotechnologically important yeasts.</title>
        <authorList>
            <person name="Riley R."/>
            <person name="Haridas S."/>
            <person name="Wolfe K.H."/>
            <person name="Lopes M.R."/>
            <person name="Hittinger C.T."/>
            <person name="Goeker M."/>
            <person name="Salamov A.A."/>
            <person name="Wisecaver J.H."/>
            <person name="Long T.M."/>
            <person name="Calvey C.H."/>
            <person name="Aerts A.L."/>
            <person name="Barry K.W."/>
            <person name="Choi C."/>
            <person name="Clum A."/>
            <person name="Coughlan A.Y."/>
            <person name="Deshpande S."/>
            <person name="Douglass A.P."/>
            <person name="Hanson S.J."/>
            <person name="Klenk H.-P."/>
            <person name="LaButti K.M."/>
            <person name="Lapidus A."/>
            <person name="Lindquist E.A."/>
            <person name="Lipzen A.M."/>
            <person name="Meier-Kolthoff J.P."/>
            <person name="Ohm R.A."/>
            <person name="Otillar R.P."/>
            <person name="Pangilinan J.L."/>
            <person name="Peng Y."/>
            <person name="Rokas A."/>
            <person name="Rosa C.A."/>
            <person name="Scheuner C."/>
            <person name="Sibirny A.A."/>
            <person name="Slot J.C."/>
            <person name="Stielow J.B."/>
            <person name="Sun H."/>
            <person name="Kurtzman C.P."/>
            <person name="Blackwell M."/>
            <person name="Grigoriev I.V."/>
            <person name="Jeffries T.W."/>
        </authorList>
    </citation>
    <scope>NUCLEOTIDE SEQUENCE [LARGE SCALE GENOMIC DNA]</scope>
    <source>
        <strain evidence="3">ATCC 18201 / CBS 1600 / BCRC 20928 / JCM 3617 / NBRC 0987 / NRRL Y-1542</strain>
    </source>
</reference>
<dbReference type="AlphaFoldDB" id="A0A1E4S5Q6"/>
<dbReference type="InterPro" id="IPR008883">
    <property type="entry name" value="UEV_N"/>
</dbReference>
<dbReference type="Gene3D" id="3.10.110.10">
    <property type="entry name" value="Ubiquitin Conjugating Enzyme"/>
    <property type="match status" value="1"/>
</dbReference>
<feature type="domain" description="UEV" evidence="1">
    <location>
        <begin position="5"/>
        <end position="149"/>
    </location>
</feature>
<dbReference type="GeneID" id="30992213"/>
<sequence length="168" mass="19150">MLSNELLHWLFRVLQPEYSDPRTTYHDVAVLLQRYPTLKPRTRVYTYETGESALLLDIYGALPSRINGEVYRIPVEVWIPHEYPLASPIAYVTPTEKMVLQPGNHVDTNGKCYLEYTANWSAERRSNVAGLCDDLCLVFAKEPPVFAKPTQPIVQPVVKPVVQPVVQQ</sequence>
<dbReference type="EMBL" id="KV453927">
    <property type="protein sequence ID" value="ODV74722.1"/>
    <property type="molecule type" value="Genomic_DNA"/>
</dbReference>
<evidence type="ECO:0000313" key="3">
    <source>
        <dbReference type="Proteomes" id="UP000094389"/>
    </source>
</evidence>
<dbReference type="GO" id="GO:0000813">
    <property type="term" value="C:ESCRT I complex"/>
    <property type="evidence" value="ECO:0007669"/>
    <property type="project" value="TreeGrafter"/>
</dbReference>
<organism evidence="2 3">
    <name type="scientific">Cyberlindnera jadinii (strain ATCC 18201 / CBS 1600 / BCRC 20928 / JCM 3617 / NBRC 0987 / NRRL Y-1542)</name>
    <name type="common">Torula yeast</name>
    <name type="synonym">Candida utilis</name>
    <dbReference type="NCBI Taxonomy" id="983966"/>
    <lineage>
        <taxon>Eukaryota</taxon>
        <taxon>Fungi</taxon>
        <taxon>Dikarya</taxon>
        <taxon>Ascomycota</taxon>
        <taxon>Saccharomycotina</taxon>
        <taxon>Saccharomycetes</taxon>
        <taxon>Phaffomycetales</taxon>
        <taxon>Phaffomycetaceae</taxon>
        <taxon>Cyberlindnera</taxon>
    </lineage>
</organism>
<dbReference type="SUPFAM" id="SSF54495">
    <property type="entry name" value="UBC-like"/>
    <property type="match status" value="1"/>
</dbReference>
<accession>A0A1E4S5Q6</accession>